<comment type="caution">
    <text evidence="1">The sequence shown here is derived from an EMBL/GenBank/DDBJ whole genome shotgun (WGS) entry which is preliminary data.</text>
</comment>
<name>A0A2W5QZV0_9SPHN</name>
<evidence type="ECO:0000313" key="1">
    <source>
        <dbReference type="EMBL" id="PZQ60523.1"/>
    </source>
</evidence>
<dbReference type="EMBL" id="QFQI01000005">
    <property type="protein sequence ID" value="PZQ60523.1"/>
    <property type="molecule type" value="Genomic_DNA"/>
</dbReference>
<reference evidence="1 2" key="1">
    <citation type="submission" date="2017-08" db="EMBL/GenBank/DDBJ databases">
        <title>Infants hospitalized years apart are colonized by the same room-sourced microbial strains.</title>
        <authorList>
            <person name="Brooks B."/>
            <person name="Olm M.R."/>
            <person name="Firek B.A."/>
            <person name="Baker R."/>
            <person name="Thomas B.C."/>
            <person name="Morowitz M.J."/>
            <person name="Banfield J.F."/>
        </authorList>
    </citation>
    <scope>NUCLEOTIDE SEQUENCE [LARGE SCALE GENOMIC DNA]</scope>
    <source>
        <strain evidence="1">S2_005_001_R1_22</strain>
    </source>
</reference>
<gene>
    <name evidence="1" type="ORF">DI544_08995</name>
</gene>
<protein>
    <submittedName>
        <fullName evidence="1">Uncharacterized protein</fullName>
    </submittedName>
</protein>
<organism evidence="1 2">
    <name type="scientific">Sphingomonas taxi</name>
    <dbReference type="NCBI Taxonomy" id="1549858"/>
    <lineage>
        <taxon>Bacteria</taxon>
        <taxon>Pseudomonadati</taxon>
        <taxon>Pseudomonadota</taxon>
        <taxon>Alphaproteobacteria</taxon>
        <taxon>Sphingomonadales</taxon>
        <taxon>Sphingomonadaceae</taxon>
        <taxon>Sphingomonas</taxon>
    </lineage>
</organism>
<dbReference type="AlphaFoldDB" id="A0A2W5QZV0"/>
<evidence type="ECO:0000313" key="2">
    <source>
        <dbReference type="Proteomes" id="UP000249229"/>
    </source>
</evidence>
<proteinExistence type="predicted"/>
<sequence>MMAMAIALLAAPGVAAQEGASGRVLDSFGRCRSIPDAAARLACFDEAAAVLEASVKAKDIRIVDRSDVRKARRSLFGLNVPDLGVLGGADSGEREAFTEINTTVRAARAAANGRAEITLADEGAAVWQTTDPMPFPPKSGAKIRVRKGAMGAFFLNVEGRSYRAMRLR</sequence>
<accession>A0A2W5QZV0</accession>
<dbReference type="Proteomes" id="UP000249229">
    <property type="component" value="Unassembled WGS sequence"/>
</dbReference>